<evidence type="ECO:0000313" key="2">
    <source>
        <dbReference type="Proteomes" id="UP001139103"/>
    </source>
</evidence>
<dbReference type="Proteomes" id="UP001139103">
    <property type="component" value="Unassembled WGS sequence"/>
</dbReference>
<sequence>MNEKNIERGRATIEMTKEELTLVNNALNEFLNNIGDVEFTTRIAADAAEIKTLLDDVNRVLNNHLLNQERLP</sequence>
<reference evidence="1" key="1">
    <citation type="submission" date="2021-11" db="EMBL/GenBank/DDBJ databases">
        <title>Genome sequence.</title>
        <authorList>
            <person name="Sun Q."/>
        </authorList>
    </citation>
    <scope>NUCLEOTIDE SEQUENCE</scope>
    <source>
        <strain evidence="1">JC732</strain>
    </source>
</reference>
<dbReference type="AlphaFoldDB" id="A0A9X1MJY1"/>
<protein>
    <submittedName>
        <fullName evidence="1">Uncharacterized protein</fullName>
    </submittedName>
</protein>
<proteinExistence type="predicted"/>
<gene>
    <name evidence="1" type="ORF">LOC68_07060</name>
</gene>
<comment type="caution">
    <text evidence="1">The sequence shown here is derived from an EMBL/GenBank/DDBJ whole genome shotgun (WGS) entry which is preliminary data.</text>
</comment>
<evidence type="ECO:0000313" key="1">
    <source>
        <dbReference type="EMBL" id="MCC9628149.1"/>
    </source>
</evidence>
<dbReference type="EMBL" id="JAJKFT010000004">
    <property type="protein sequence ID" value="MCC9628149.1"/>
    <property type="molecule type" value="Genomic_DNA"/>
</dbReference>
<name>A0A9X1MJY1_9BACT</name>
<accession>A0A9X1MJY1</accession>
<dbReference type="RefSeq" id="WP_230217152.1">
    <property type="nucleotide sequence ID" value="NZ_JAJKFT010000004.1"/>
</dbReference>
<keyword evidence="2" id="KW-1185">Reference proteome</keyword>
<organism evidence="1 2">
    <name type="scientific">Blastopirellula sediminis</name>
    <dbReference type="NCBI Taxonomy" id="2894196"/>
    <lineage>
        <taxon>Bacteria</taxon>
        <taxon>Pseudomonadati</taxon>
        <taxon>Planctomycetota</taxon>
        <taxon>Planctomycetia</taxon>
        <taxon>Pirellulales</taxon>
        <taxon>Pirellulaceae</taxon>
        <taxon>Blastopirellula</taxon>
    </lineage>
</organism>